<sequence>MKLTIDPAAIQWFRKEMDIKQGDAVRFFARMGGCSTVQSGFSLGIAKEQPKEIGVSTEEDGITFFIEKEDVWYLDNSELTVTYNAERDEIEFR</sequence>
<evidence type="ECO:0000313" key="6">
    <source>
        <dbReference type="Proteomes" id="UP000182836"/>
    </source>
</evidence>
<dbReference type="STRING" id="47500.AF333_01775"/>
<dbReference type="OrthoDB" id="1645729at2"/>
<dbReference type="Gene3D" id="2.60.300.12">
    <property type="entry name" value="HesB-like domain"/>
    <property type="match status" value="1"/>
</dbReference>
<dbReference type="Proteomes" id="UP000182836">
    <property type="component" value="Unassembled WGS sequence"/>
</dbReference>
<dbReference type="InterPro" id="IPR000361">
    <property type="entry name" value="ATAP_core_dom"/>
</dbReference>
<reference evidence="3 5" key="1">
    <citation type="submission" date="2015-07" db="EMBL/GenBank/DDBJ databases">
        <title>Fjat-14205 dsm 2895.</title>
        <authorList>
            <person name="Liu B."/>
            <person name="Wang J."/>
            <person name="Zhu Y."/>
            <person name="Liu G."/>
            <person name="Chen Q."/>
            <person name="Chen Z."/>
            <person name="Lan J."/>
            <person name="Che J."/>
            <person name="Ge C."/>
            <person name="Shi H."/>
            <person name="Pan Z."/>
            <person name="Liu X."/>
        </authorList>
    </citation>
    <scope>NUCLEOTIDE SEQUENCE [LARGE SCALE GENOMIC DNA]</scope>
    <source>
        <strain evidence="3 5">DSM 2895</strain>
    </source>
</reference>
<evidence type="ECO:0000313" key="4">
    <source>
        <dbReference type="EMBL" id="SDK15567.1"/>
    </source>
</evidence>
<evidence type="ECO:0000313" key="3">
    <source>
        <dbReference type="EMBL" id="KON94407.1"/>
    </source>
</evidence>
<dbReference type="SUPFAM" id="SSF89360">
    <property type="entry name" value="HesB-like domain"/>
    <property type="match status" value="1"/>
</dbReference>
<dbReference type="Pfam" id="PF01521">
    <property type="entry name" value="Fe-S_biosyn"/>
    <property type="match status" value="1"/>
</dbReference>
<evidence type="ECO:0000256" key="1">
    <source>
        <dbReference type="ARBA" id="ARBA00006718"/>
    </source>
</evidence>
<accession>A0A0D1Y721</accession>
<comment type="similarity">
    <text evidence="1">Belongs to the HesB/IscA family.</text>
</comment>
<dbReference type="InterPro" id="IPR035903">
    <property type="entry name" value="HesB-like_dom_sf"/>
</dbReference>
<dbReference type="EMBL" id="LGUG01000004">
    <property type="protein sequence ID" value="KON94407.1"/>
    <property type="molecule type" value="Genomic_DNA"/>
</dbReference>
<evidence type="ECO:0000259" key="2">
    <source>
        <dbReference type="Pfam" id="PF01521"/>
    </source>
</evidence>
<dbReference type="Proteomes" id="UP000037269">
    <property type="component" value="Unassembled WGS sequence"/>
</dbReference>
<reference evidence="4 6" key="2">
    <citation type="submission" date="2016-10" db="EMBL/GenBank/DDBJ databases">
        <authorList>
            <person name="de Groot N.N."/>
        </authorList>
    </citation>
    <scope>NUCLEOTIDE SEQUENCE [LARGE SCALE GENOMIC DNA]</scope>
    <source>
        <strain evidence="4 6">DSM 2895</strain>
    </source>
</reference>
<dbReference type="PATRIC" id="fig|47500.12.peg.3886"/>
<gene>
    <name evidence="3" type="ORF">AF333_01775</name>
    <name evidence="4" type="ORF">SAMN04487909_14137</name>
</gene>
<dbReference type="RefSeq" id="WP_043066458.1">
    <property type="nucleotide sequence ID" value="NZ_BJOA01000192.1"/>
</dbReference>
<dbReference type="AlphaFoldDB" id="A0A0D1Y721"/>
<dbReference type="PIRSF" id="PIRSF034852">
    <property type="entry name" value="UCP034852"/>
    <property type="match status" value="1"/>
</dbReference>
<dbReference type="GeneID" id="42303940"/>
<protein>
    <submittedName>
        <fullName evidence="4">Uncharacterized protein YneR</fullName>
    </submittedName>
</protein>
<proteinExistence type="inferred from homology"/>
<keyword evidence="5" id="KW-1185">Reference proteome</keyword>
<organism evidence="3 5">
    <name type="scientific">Aneurinibacillus migulanus</name>
    <name type="common">Bacillus migulanus</name>
    <dbReference type="NCBI Taxonomy" id="47500"/>
    <lineage>
        <taxon>Bacteria</taxon>
        <taxon>Bacillati</taxon>
        <taxon>Bacillota</taxon>
        <taxon>Bacilli</taxon>
        <taxon>Bacillales</taxon>
        <taxon>Paenibacillaceae</taxon>
        <taxon>Aneurinibacillus group</taxon>
        <taxon>Aneurinibacillus</taxon>
    </lineage>
</organism>
<dbReference type="InterPro" id="IPR008326">
    <property type="entry name" value="PdhI-like"/>
</dbReference>
<dbReference type="EMBL" id="FNED01000041">
    <property type="protein sequence ID" value="SDK15567.1"/>
    <property type="molecule type" value="Genomic_DNA"/>
</dbReference>
<name>A0A0D1Y721_ANEMI</name>
<evidence type="ECO:0000313" key="5">
    <source>
        <dbReference type="Proteomes" id="UP000037269"/>
    </source>
</evidence>
<feature type="domain" description="Core" evidence="2">
    <location>
        <begin position="1"/>
        <end position="92"/>
    </location>
</feature>